<protein>
    <submittedName>
        <fullName evidence="2">General stress protein</fullName>
    </submittedName>
</protein>
<dbReference type="InterPro" id="IPR052917">
    <property type="entry name" value="Stress-Dev_Protein"/>
</dbReference>
<dbReference type="RefSeq" id="WP_189083848.1">
    <property type="nucleotide sequence ID" value="NZ_BMRJ01000001.1"/>
</dbReference>
<dbReference type="AlphaFoldDB" id="A0A918CD72"/>
<comment type="caution">
    <text evidence="2">The sequence shown here is derived from an EMBL/GenBank/DDBJ whole genome shotgun (WGS) entry which is preliminary data.</text>
</comment>
<reference evidence="2" key="2">
    <citation type="submission" date="2020-09" db="EMBL/GenBank/DDBJ databases">
        <authorList>
            <person name="Sun Q."/>
            <person name="Ohkuma M."/>
        </authorList>
    </citation>
    <scope>NUCLEOTIDE SEQUENCE</scope>
    <source>
        <strain evidence="2">JCM 3346</strain>
    </source>
</reference>
<dbReference type="Gene3D" id="2.30.110.10">
    <property type="entry name" value="Electron Transport, Fmn-binding Protein, Chain A"/>
    <property type="match status" value="1"/>
</dbReference>
<name>A0A918CD72_AGRME</name>
<feature type="domain" description="General stress protein FMN-binding split barrel" evidence="1">
    <location>
        <begin position="4"/>
        <end position="151"/>
    </location>
</feature>
<dbReference type="PANTHER" id="PTHR34818:SF1">
    <property type="entry name" value="PROTEIN BLI-3"/>
    <property type="match status" value="1"/>
</dbReference>
<dbReference type="EMBL" id="BMRJ01000001">
    <property type="protein sequence ID" value="GGR16428.1"/>
    <property type="molecule type" value="Genomic_DNA"/>
</dbReference>
<dbReference type="InterPro" id="IPR012349">
    <property type="entry name" value="Split_barrel_FMN-bd"/>
</dbReference>
<evidence type="ECO:0000259" key="1">
    <source>
        <dbReference type="Pfam" id="PF16242"/>
    </source>
</evidence>
<dbReference type="Pfam" id="PF16242">
    <property type="entry name" value="Pyrid_ox_like"/>
    <property type="match status" value="1"/>
</dbReference>
<dbReference type="InterPro" id="IPR038725">
    <property type="entry name" value="YdaG_split_barrel_FMN-bd"/>
</dbReference>
<accession>A0A918CD72</accession>
<evidence type="ECO:0000313" key="2">
    <source>
        <dbReference type="EMBL" id="GGR16428.1"/>
    </source>
</evidence>
<sequence length="160" mass="17369">MEQDAYDRISELVHAADVAMLTTVGEGGALHARPLAALQERFDGTLRFLVEDPSPKLEALREHPRVNVAYSSKRGYLSVAGVARVVEGEEGAVDELWGPAAEAWFPGGREDPELVVLEVLPESAEYWALTEPGVVAAAKAVKAFFTKEQPDVGENRVVEL</sequence>
<keyword evidence="3" id="KW-1185">Reference proteome</keyword>
<dbReference type="PANTHER" id="PTHR34818">
    <property type="entry name" value="PROTEIN BLI-3"/>
    <property type="match status" value="1"/>
</dbReference>
<evidence type="ECO:0000313" key="3">
    <source>
        <dbReference type="Proteomes" id="UP000610303"/>
    </source>
</evidence>
<dbReference type="Proteomes" id="UP000610303">
    <property type="component" value="Unassembled WGS sequence"/>
</dbReference>
<proteinExistence type="predicted"/>
<organism evidence="2 3">
    <name type="scientific">Agromyces mediolanus</name>
    <name type="common">Corynebacterium mediolanum</name>
    <dbReference type="NCBI Taxonomy" id="41986"/>
    <lineage>
        <taxon>Bacteria</taxon>
        <taxon>Bacillati</taxon>
        <taxon>Actinomycetota</taxon>
        <taxon>Actinomycetes</taxon>
        <taxon>Micrococcales</taxon>
        <taxon>Microbacteriaceae</taxon>
        <taxon>Agromyces</taxon>
    </lineage>
</organism>
<dbReference type="SUPFAM" id="SSF50475">
    <property type="entry name" value="FMN-binding split barrel"/>
    <property type="match status" value="1"/>
</dbReference>
<gene>
    <name evidence="2" type="ORF">GCM10010196_06460</name>
</gene>
<reference evidence="2" key="1">
    <citation type="journal article" date="2014" name="Int. J. Syst. Evol. Microbiol.">
        <title>Complete genome sequence of Corynebacterium casei LMG S-19264T (=DSM 44701T), isolated from a smear-ripened cheese.</title>
        <authorList>
            <consortium name="US DOE Joint Genome Institute (JGI-PGF)"/>
            <person name="Walter F."/>
            <person name="Albersmeier A."/>
            <person name="Kalinowski J."/>
            <person name="Ruckert C."/>
        </authorList>
    </citation>
    <scope>NUCLEOTIDE SEQUENCE</scope>
    <source>
        <strain evidence="2">JCM 3346</strain>
    </source>
</reference>